<dbReference type="Gene3D" id="1.25.40.390">
    <property type="match status" value="1"/>
</dbReference>
<dbReference type="Gene3D" id="1.25.40.10">
    <property type="entry name" value="Tetratricopeptide repeat domain"/>
    <property type="match status" value="1"/>
</dbReference>
<keyword evidence="2" id="KW-0732">Signal</keyword>
<dbReference type="Pfam" id="PF07980">
    <property type="entry name" value="SusD_RagB"/>
    <property type="match status" value="1"/>
</dbReference>
<dbReference type="InterPro" id="IPR011990">
    <property type="entry name" value="TPR-like_helical_dom_sf"/>
</dbReference>
<reference evidence="6" key="1">
    <citation type="submission" date="2019-08" db="EMBL/GenBank/DDBJ databases">
        <authorList>
            <person name="Kucharzyk K."/>
            <person name="Murdoch R.W."/>
            <person name="Higgins S."/>
            <person name="Loffler F."/>
        </authorList>
    </citation>
    <scope>NUCLEOTIDE SEQUENCE</scope>
</reference>
<evidence type="ECO:0000259" key="5">
    <source>
        <dbReference type="Pfam" id="PF07980"/>
    </source>
</evidence>
<evidence type="ECO:0000256" key="2">
    <source>
        <dbReference type="ARBA" id="ARBA00022729"/>
    </source>
</evidence>
<name>A0A644X8K4_9ZZZZ</name>
<protein>
    <submittedName>
        <fullName evidence="6">Starch-binding protein SusD</fullName>
    </submittedName>
</protein>
<evidence type="ECO:0000256" key="1">
    <source>
        <dbReference type="ARBA" id="ARBA00004442"/>
    </source>
</evidence>
<dbReference type="Gene3D" id="1.10.3780.10">
    <property type="entry name" value="SusD-like"/>
    <property type="match status" value="1"/>
</dbReference>
<dbReference type="EMBL" id="VSSQ01001697">
    <property type="protein sequence ID" value="MPM10474.1"/>
    <property type="molecule type" value="Genomic_DNA"/>
</dbReference>
<dbReference type="AlphaFoldDB" id="A0A644X8K4"/>
<dbReference type="InterPro" id="IPR012944">
    <property type="entry name" value="SusD_RagB_dom"/>
</dbReference>
<evidence type="ECO:0000256" key="4">
    <source>
        <dbReference type="ARBA" id="ARBA00023237"/>
    </source>
</evidence>
<dbReference type="PROSITE" id="PS51257">
    <property type="entry name" value="PROKAR_LIPOPROTEIN"/>
    <property type="match status" value="1"/>
</dbReference>
<dbReference type="SUPFAM" id="SSF48452">
    <property type="entry name" value="TPR-like"/>
    <property type="match status" value="1"/>
</dbReference>
<organism evidence="6">
    <name type="scientific">bioreactor metagenome</name>
    <dbReference type="NCBI Taxonomy" id="1076179"/>
    <lineage>
        <taxon>unclassified sequences</taxon>
        <taxon>metagenomes</taxon>
        <taxon>ecological metagenomes</taxon>
    </lineage>
</organism>
<comment type="subcellular location">
    <subcellularLocation>
        <location evidence="1">Cell outer membrane</location>
    </subcellularLocation>
</comment>
<proteinExistence type="predicted"/>
<sequence length="539" mass="60374">MKKLNIIIAVLSLSILATSCLKDLDTRPLDEKTFTVDKAYADQAAYLQGLAKIYSVMAVSGQDGAGSTDITGLDPGNSQFLRSLWNLQVVTTDECKNGWGDDSWVPELNNNTWSDIKNESIDGVYYRSMFIVALANEYLKQTTEEKLVQRGHTSIKAEVDKYRLEARFMRALAYSILIDTYGNPPFITEEHSIGGYMPEQIGRVEMFKYIESELLDIESKIAAPRTNEYGRADQGAVWTLLARLYLNAEVYTKTAKWTEVITYAKKVITAGYTLSNQYSHLFMADNHSSGAKNEIIFPIIFDGNKIQTWGGMTYLVASSRSGSEKDIVDNGTQQAWDGNRATEKLIDKFSYTDVSGDYPVSADKRAIFFKKGRSKEITNPLNTFTTQGWSVFKFTNKTSTGGKGSHNDFPDTDFPYFRLADVYLMLAEAVVRGGSGSSTAEAVGYVNQLRRRAYGNNSGDVTSLNTNFIIDERSRELYWEGTRRSDLIRFNMYAGSAYIWPMKGGQPSGVSFDPKYNLFPIPVADLMANPNLEQNQGYN</sequence>
<gene>
    <name evidence="6" type="primary">susD_3</name>
    <name evidence="6" type="ORF">SDC9_56806</name>
</gene>
<feature type="domain" description="RagB/SusD" evidence="5">
    <location>
        <begin position="378"/>
        <end position="538"/>
    </location>
</feature>
<evidence type="ECO:0000256" key="3">
    <source>
        <dbReference type="ARBA" id="ARBA00023136"/>
    </source>
</evidence>
<comment type="caution">
    <text evidence="6">The sequence shown here is derived from an EMBL/GenBank/DDBJ whole genome shotgun (WGS) entry which is preliminary data.</text>
</comment>
<dbReference type="CDD" id="cd08977">
    <property type="entry name" value="SusD"/>
    <property type="match status" value="1"/>
</dbReference>
<dbReference type="GO" id="GO:0009279">
    <property type="term" value="C:cell outer membrane"/>
    <property type="evidence" value="ECO:0007669"/>
    <property type="project" value="UniProtKB-SubCell"/>
</dbReference>
<accession>A0A644X8K4</accession>
<evidence type="ECO:0000313" key="6">
    <source>
        <dbReference type="EMBL" id="MPM10474.1"/>
    </source>
</evidence>
<keyword evidence="3" id="KW-0472">Membrane</keyword>
<keyword evidence="4" id="KW-0998">Cell outer membrane</keyword>